<reference evidence="1 2" key="1">
    <citation type="journal article" date="2018" name="Nat. Genet.">
        <title>Extensive intraspecific gene order and gene structural variations between Mo17 and other maize genomes.</title>
        <authorList>
            <person name="Sun S."/>
            <person name="Zhou Y."/>
            <person name="Chen J."/>
            <person name="Shi J."/>
            <person name="Zhao H."/>
            <person name="Zhao H."/>
            <person name="Song W."/>
            <person name="Zhang M."/>
            <person name="Cui Y."/>
            <person name="Dong X."/>
            <person name="Liu H."/>
            <person name="Ma X."/>
            <person name="Jiao Y."/>
            <person name="Wang B."/>
            <person name="Wei X."/>
            <person name="Stein J.C."/>
            <person name="Glaubitz J.C."/>
            <person name="Lu F."/>
            <person name="Yu G."/>
            <person name="Liang C."/>
            <person name="Fengler K."/>
            <person name="Li B."/>
            <person name="Rafalski A."/>
            <person name="Schnable P.S."/>
            <person name="Ware D.H."/>
            <person name="Buckler E.S."/>
            <person name="Lai J."/>
        </authorList>
    </citation>
    <scope>NUCLEOTIDE SEQUENCE [LARGE SCALE GENOMIC DNA]</scope>
    <source>
        <strain evidence="2">cv. Missouri 17</strain>
        <tissue evidence="1">Seedling</tissue>
    </source>
</reference>
<dbReference type="PANTHER" id="PTHR35716">
    <property type="entry name" value="OS05G0574700 PROTEIN-RELATED"/>
    <property type="match status" value="1"/>
</dbReference>
<organism evidence="1 2">
    <name type="scientific">Zea mays</name>
    <name type="common">Maize</name>
    <dbReference type="NCBI Taxonomy" id="4577"/>
    <lineage>
        <taxon>Eukaryota</taxon>
        <taxon>Viridiplantae</taxon>
        <taxon>Streptophyta</taxon>
        <taxon>Embryophyta</taxon>
        <taxon>Tracheophyta</taxon>
        <taxon>Spermatophyta</taxon>
        <taxon>Magnoliopsida</taxon>
        <taxon>Liliopsida</taxon>
        <taxon>Poales</taxon>
        <taxon>Poaceae</taxon>
        <taxon>PACMAD clade</taxon>
        <taxon>Panicoideae</taxon>
        <taxon>Andropogonodae</taxon>
        <taxon>Andropogoneae</taxon>
        <taxon>Tripsacinae</taxon>
        <taxon>Zea</taxon>
    </lineage>
</organism>
<accession>A0A3L6DN01</accession>
<comment type="caution">
    <text evidence="1">The sequence shown here is derived from an EMBL/GenBank/DDBJ whole genome shotgun (WGS) entry which is preliminary data.</text>
</comment>
<evidence type="ECO:0000313" key="1">
    <source>
        <dbReference type="EMBL" id="PWZ10050.1"/>
    </source>
</evidence>
<evidence type="ECO:0000313" key="2">
    <source>
        <dbReference type="Proteomes" id="UP000251960"/>
    </source>
</evidence>
<gene>
    <name evidence="1" type="ORF">Zm00014a_028207</name>
</gene>
<dbReference type="EMBL" id="NCVQ01000009">
    <property type="protein sequence ID" value="PWZ10050.1"/>
    <property type="molecule type" value="Genomic_DNA"/>
</dbReference>
<dbReference type="Proteomes" id="UP000251960">
    <property type="component" value="Chromosome 8"/>
</dbReference>
<sequence length="239" mass="27489">MASSAATTAKPIALPPAPTRGGCCCWRTRRPAIPAAAARLKVSASAASSDVPDFLSSNWLETRKRKPFGPRLNVMPCQKTIANTHKYLNLSIGHLKRFYLQFSAEEAVEYQLESLKYNDLPRPDYGIEVMYRFAGFDPFERSTYFGRQFDLGQFERFRRLFHHSTYRVLLGHRERRILSSLWVEENQFKQRVWVQGARPEEEEIFQFTMVQRVGGSWDGYWLTESLINDGDAFSGGIAY</sequence>
<proteinExistence type="predicted"/>
<protein>
    <submittedName>
        <fullName evidence="1">Uncharacterized protein</fullName>
    </submittedName>
</protein>
<dbReference type="AlphaFoldDB" id="A0A3L6DN01"/>
<dbReference type="PANTHER" id="PTHR35716:SF1">
    <property type="entry name" value="OS05G0574700 PROTEIN"/>
    <property type="match status" value="1"/>
</dbReference>
<name>A0A3L6DN01_MAIZE</name>